<keyword evidence="2" id="KW-0732">Signal</keyword>
<feature type="signal peptide" evidence="2">
    <location>
        <begin position="1"/>
        <end position="49"/>
    </location>
</feature>
<feature type="region of interest" description="Disordered" evidence="1">
    <location>
        <begin position="57"/>
        <end position="123"/>
    </location>
</feature>
<evidence type="ECO:0000313" key="3">
    <source>
        <dbReference type="EMBL" id="KAF2590048.1"/>
    </source>
</evidence>
<comment type="caution">
    <text evidence="3">The sequence shown here is derived from an EMBL/GenBank/DDBJ whole genome shotgun (WGS) entry which is preliminary data.</text>
</comment>
<evidence type="ECO:0000256" key="1">
    <source>
        <dbReference type="SAM" id="MobiDB-lite"/>
    </source>
</evidence>
<protein>
    <submittedName>
        <fullName evidence="3">Uncharacterized protein</fullName>
    </submittedName>
</protein>
<sequence>MQNVWSVPCCFSGLNPPSAAAGDPPGRKSQWLQLILLLLGATLPHVTVTNPNPEASLMENFTTLPPKSSSPLHTNPTSSPHVPSHNLTPINQTALPQNLVHVPPDTSTNQTSSVQQPSSSPTLVERIRLSEDKTL</sequence>
<feature type="chain" id="PRO_5035721705" evidence="2">
    <location>
        <begin position="50"/>
        <end position="135"/>
    </location>
</feature>
<accession>A0A8S9K8X5</accession>
<organism evidence="3">
    <name type="scientific">Brassica cretica</name>
    <name type="common">Mustard</name>
    <dbReference type="NCBI Taxonomy" id="69181"/>
    <lineage>
        <taxon>Eukaryota</taxon>
        <taxon>Viridiplantae</taxon>
        <taxon>Streptophyta</taxon>
        <taxon>Embryophyta</taxon>
        <taxon>Tracheophyta</taxon>
        <taxon>Spermatophyta</taxon>
        <taxon>Magnoliopsida</taxon>
        <taxon>eudicotyledons</taxon>
        <taxon>Gunneridae</taxon>
        <taxon>Pentapetalae</taxon>
        <taxon>rosids</taxon>
        <taxon>malvids</taxon>
        <taxon>Brassicales</taxon>
        <taxon>Brassicaceae</taxon>
        <taxon>Brassiceae</taxon>
        <taxon>Brassica</taxon>
    </lineage>
</organism>
<feature type="compositionally biased region" description="Low complexity" evidence="1">
    <location>
        <begin position="106"/>
        <end position="122"/>
    </location>
</feature>
<feature type="compositionally biased region" description="Polar residues" evidence="1">
    <location>
        <begin position="57"/>
        <end position="96"/>
    </location>
</feature>
<reference evidence="3" key="1">
    <citation type="submission" date="2019-12" db="EMBL/GenBank/DDBJ databases">
        <title>Genome sequencing and annotation of Brassica cretica.</title>
        <authorList>
            <person name="Studholme D.J."/>
            <person name="Sarris P.F."/>
        </authorList>
    </citation>
    <scope>NUCLEOTIDE SEQUENCE</scope>
    <source>
        <strain evidence="3">PFS-102/07</strain>
        <tissue evidence="3">Leaf</tissue>
    </source>
</reference>
<gene>
    <name evidence="3" type="ORF">F2Q70_00040650</name>
</gene>
<dbReference type="AlphaFoldDB" id="A0A8S9K8X5"/>
<evidence type="ECO:0000256" key="2">
    <source>
        <dbReference type="SAM" id="SignalP"/>
    </source>
</evidence>
<dbReference type="EMBL" id="QGKY02000190">
    <property type="protein sequence ID" value="KAF2590048.1"/>
    <property type="molecule type" value="Genomic_DNA"/>
</dbReference>
<name>A0A8S9K8X5_BRACR</name>
<proteinExistence type="predicted"/>